<gene>
    <name evidence="2" type="ORF">K505DRAFT_233301</name>
</gene>
<keyword evidence="3" id="KW-1185">Reference proteome</keyword>
<proteinExistence type="predicted"/>
<feature type="compositionally biased region" description="Polar residues" evidence="1">
    <location>
        <begin position="46"/>
        <end position="55"/>
    </location>
</feature>
<dbReference type="EMBL" id="MU001784">
    <property type="protein sequence ID" value="KAF2798428.1"/>
    <property type="molecule type" value="Genomic_DNA"/>
</dbReference>
<evidence type="ECO:0000313" key="3">
    <source>
        <dbReference type="Proteomes" id="UP000799757"/>
    </source>
</evidence>
<name>A0A6A6XQG8_9PLEO</name>
<dbReference type="OrthoDB" id="5201563at2759"/>
<feature type="region of interest" description="Disordered" evidence="1">
    <location>
        <begin position="34"/>
        <end position="60"/>
    </location>
</feature>
<protein>
    <submittedName>
        <fullName evidence="2">Uncharacterized protein</fullName>
    </submittedName>
</protein>
<accession>A0A6A6XQG8</accession>
<organism evidence="2 3">
    <name type="scientific">Melanomma pulvis-pyrius CBS 109.77</name>
    <dbReference type="NCBI Taxonomy" id="1314802"/>
    <lineage>
        <taxon>Eukaryota</taxon>
        <taxon>Fungi</taxon>
        <taxon>Dikarya</taxon>
        <taxon>Ascomycota</taxon>
        <taxon>Pezizomycotina</taxon>
        <taxon>Dothideomycetes</taxon>
        <taxon>Pleosporomycetidae</taxon>
        <taxon>Pleosporales</taxon>
        <taxon>Melanommataceae</taxon>
        <taxon>Melanomma</taxon>
    </lineage>
</organism>
<reference evidence="2" key="1">
    <citation type="journal article" date="2020" name="Stud. Mycol.">
        <title>101 Dothideomycetes genomes: a test case for predicting lifestyles and emergence of pathogens.</title>
        <authorList>
            <person name="Haridas S."/>
            <person name="Albert R."/>
            <person name="Binder M."/>
            <person name="Bloem J."/>
            <person name="Labutti K."/>
            <person name="Salamov A."/>
            <person name="Andreopoulos B."/>
            <person name="Baker S."/>
            <person name="Barry K."/>
            <person name="Bills G."/>
            <person name="Bluhm B."/>
            <person name="Cannon C."/>
            <person name="Castanera R."/>
            <person name="Culley D."/>
            <person name="Daum C."/>
            <person name="Ezra D."/>
            <person name="Gonzalez J."/>
            <person name="Henrissat B."/>
            <person name="Kuo A."/>
            <person name="Liang C."/>
            <person name="Lipzen A."/>
            <person name="Lutzoni F."/>
            <person name="Magnuson J."/>
            <person name="Mondo S."/>
            <person name="Nolan M."/>
            <person name="Ohm R."/>
            <person name="Pangilinan J."/>
            <person name="Park H.-J."/>
            <person name="Ramirez L."/>
            <person name="Alfaro M."/>
            <person name="Sun H."/>
            <person name="Tritt A."/>
            <person name="Yoshinaga Y."/>
            <person name="Zwiers L.-H."/>
            <person name="Turgeon B."/>
            <person name="Goodwin S."/>
            <person name="Spatafora J."/>
            <person name="Crous P."/>
            <person name="Grigoriev I."/>
        </authorList>
    </citation>
    <scope>NUCLEOTIDE SEQUENCE</scope>
    <source>
        <strain evidence="2">CBS 109.77</strain>
    </source>
</reference>
<dbReference type="AlphaFoldDB" id="A0A6A6XQG8"/>
<evidence type="ECO:0000313" key="2">
    <source>
        <dbReference type="EMBL" id="KAF2798428.1"/>
    </source>
</evidence>
<sequence length="127" mass="14409">MSSTTTTTTTAISRSGRVSVEAAQLRNWSHLTDYELHHSNTPPRPTSTSANTNDWPHNHRRIPTYRAINRELDQSQRRVYTSTGERAFLTVMFTGVQANANLNQAWNATLGKLVGDSWFRYKVGGEW</sequence>
<dbReference type="Proteomes" id="UP000799757">
    <property type="component" value="Unassembled WGS sequence"/>
</dbReference>
<evidence type="ECO:0000256" key="1">
    <source>
        <dbReference type="SAM" id="MobiDB-lite"/>
    </source>
</evidence>